<dbReference type="AlphaFoldDB" id="A0A4C2EJP9"/>
<dbReference type="OrthoDB" id="206409at2157"/>
<evidence type="ECO:0000313" key="1">
    <source>
        <dbReference type="EMBL" id="GCF14615.1"/>
    </source>
</evidence>
<protein>
    <submittedName>
        <fullName evidence="1">Uncharacterized protein</fullName>
    </submittedName>
</protein>
<name>A0A4C2EJP9_9EURY</name>
<proteinExistence type="predicted"/>
<evidence type="ECO:0000313" key="2">
    <source>
        <dbReference type="Proteomes" id="UP000304382"/>
    </source>
</evidence>
<reference evidence="1 2" key="1">
    <citation type="submission" date="2019-02" db="EMBL/GenBank/DDBJ databases">
        <title>Haloarcula mannanilyticum sp. nov., a mannan degrading haloarchaeon isolated from commercial salt.</title>
        <authorList>
            <person name="Enomoto S."/>
            <person name="Shimane Y."/>
            <person name="Kamekura M."/>
            <person name="Ito T."/>
            <person name="Moriya O."/>
            <person name="Ihara K."/>
            <person name="Takahashi-Ando N."/>
            <person name="Fukushima Y."/>
            <person name="Yoshida Y."/>
            <person name="Usama R."/>
            <person name="Takai K."/>
            <person name="Minegishi H."/>
        </authorList>
    </citation>
    <scope>NUCLEOTIDE SEQUENCE [LARGE SCALE GENOMIC DNA]</scope>
    <source>
        <strain evidence="1 2">MD130-1</strain>
    </source>
</reference>
<sequence>MISSEHMDDSEIKIEDSFFAPWGLASEELPMHILWEGKPEKIILNYPEELEILNIYNVEGEQFESPPNGKIEIKSQSLITPGYLNIIFKDSNIYENSVEEKDIEVKFLKDSKTKRELIKKTRIIRPQIRVQNAPDKILLTDEDDPKPIEIDMEYVGFGMAQVAVEAEAEGEFVSQGASFLHDLLESMLETEVHKQDVEKLGEPPEDWKNDSDIEVPQEEIEGIVDEMREVVQNGGLGDEYETDEIEEIAEALEEAEQKSTNDSDIAAVIYRFIETALLSSILNVVDRHPTEGVSLSKPTTKVKTEAKAREIEVIVHLKDNLDNEYDETRISIDIDDRRDKGGVYETEIHTNWENYQVDPDEVFTDE</sequence>
<gene>
    <name evidence="1" type="ORF">Harman_25500</name>
</gene>
<dbReference type="EMBL" id="BIXZ01000004">
    <property type="protein sequence ID" value="GCF14615.1"/>
    <property type="molecule type" value="Genomic_DNA"/>
</dbReference>
<keyword evidence="2" id="KW-1185">Reference proteome</keyword>
<comment type="caution">
    <text evidence="1">The sequence shown here is derived from an EMBL/GenBank/DDBJ whole genome shotgun (WGS) entry which is preliminary data.</text>
</comment>
<organism evidence="1 2">
    <name type="scientific">Haloarcula mannanilytica</name>
    <dbReference type="NCBI Taxonomy" id="2509225"/>
    <lineage>
        <taxon>Archaea</taxon>
        <taxon>Methanobacteriati</taxon>
        <taxon>Methanobacteriota</taxon>
        <taxon>Stenosarchaea group</taxon>
        <taxon>Halobacteria</taxon>
        <taxon>Halobacteriales</taxon>
        <taxon>Haloarculaceae</taxon>
        <taxon>Haloarcula</taxon>
    </lineage>
</organism>
<dbReference type="Proteomes" id="UP000304382">
    <property type="component" value="Unassembled WGS sequence"/>
</dbReference>
<accession>A0A4C2EJP9</accession>
<dbReference type="RefSeq" id="WP_137684189.1">
    <property type="nucleotide sequence ID" value="NZ_BIXZ01000004.1"/>
</dbReference>